<feature type="compositionally biased region" description="Basic residues" evidence="1">
    <location>
        <begin position="100"/>
        <end position="112"/>
    </location>
</feature>
<dbReference type="EMBL" id="VHSG01000051">
    <property type="protein sequence ID" value="TQV65814.1"/>
    <property type="molecule type" value="Genomic_DNA"/>
</dbReference>
<gene>
    <name evidence="2" type="ORF">FKG94_28085</name>
</gene>
<dbReference type="Proteomes" id="UP000319732">
    <property type="component" value="Unassembled WGS sequence"/>
</dbReference>
<evidence type="ECO:0000313" key="3">
    <source>
        <dbReference type="Proteomes" id="UP000319732"/>
    </source>
</evidence>
<accession>A0A545SLF7</accession>
<dbReference type="RefSeq" id="WP_142930277.1">
    <property type="nucleotide sequence ID" value="NZ_ML660126.1"/>
</dbReference>
<organism evidence="2 3">
    <name type="scientific">Exilibacterium tricleocarpae</name>
    <dbReference type="NCBI Taxonomy" id="2591008"/>
    <lineage>
        <taxon>Bacteria</taxon>
        <taxon>Pseudomonadati</taxon>
        <taxon>Pseudomonadota</taxon>
        <taxon>Gammaproteobacteria</taxon>
        <taxon>Cellvibrionales</taxon>
        <taxon>Cellvibrionaceae</taxon>
        <taxon>Exilibacterium</taxon>
    </lineage>
</organism>
<protein>
    <submittedName>
        <fullName evidence="2">Uncharacterized protein</fullName>
    </submittedName>
</protein>
<feature type="region of interest" description="Disordered" evidence="1">
    <location>
        <begin position="99"/>
        <end position="119"/>
    </location>
</feature>
<keyword evidence="3" id="KW-1185">Reference proteome</keyword>
<evidence type="ECO:0000313" key="2">
    <source>
        <dbReference type="EMBL" id="TQV65814.1"/>
    </source>
</evidence>
<dbReference type="AlphaFoldDB" id="A0A545SLF7"/>
<reference evidence="2 3" key="1">
    <citation type="submission" date="2019-06" db="EMBL/GenBank/DDBJ databases">
        <title>Whole genome sequence for Cellvibrionaceae sp. R142.</title>
        <authorList>
            <person name="Wang G."/>
        </authorList>
    </citation>
    <scope>NUCLEOTIDE SEQUENCE [LARGE SCALE GENOMIC DNA]</scope>
    <source>
        <strain evidence="2 3">R142</strain>
    </source>
</reference>
<evidence type="ECO:0000256" key="1">
    <source>
        <dbReference type="SAM" id="MobiDB-lite"/>
    </source>
</evidence>
<dbReference type="OrthoDB" id="5917708at2"/>
<proteinExistence type="predicted"/>
<comment type="caution">
    <text evidence="2">The sequence shown here is derived from an EMBL/GenBank/DDBJ whole genome shotgun (WGS) entry which is preliminary data.</text>
</comment>
<name>A0A545SLF7_9GAMM</name>
<sequence length="119" mass="14027">MSNDSWLCFDCREAYRRPRPYDKEVNCAKCNKPCHNIGYQIPVPPKRNIKAWIKLRESERQRLWRGREESAKEQVRLKHDLEQGISRLEALSANKGRAAGIKKMKKQLKKRSMTYGRPA</sequence>